<evidence type="ECO:0000256" key="2">
    <source>
        <dbReference type="ARBA" id="ARBA00023163"/>
    </source>
</evidence>
<dbReference type="PANTHER" id="PTHR43130">
    <property type="entry name" value="ARAC-FAMILY TRANSCRIPTIONAL REGULATOR"/>
    <property type="match status" value="1"/>
</dbReference>
<sequence>MSLSVWFVLTPNVLLLDYAGPAEALRMAAELASEAPDGEGNAAILLHSCAPVARLRTSLGVGLGELEALPARLPPQSLVIVTGNACEVEDYARPEAQTVVDWLRHAPQADTRVASICSGAMLLAAAGLLDGRRCTTHYSLIDALQQAAPSARVEENRLFVEDGPVLTSAGITTGIDLALYLIERHAGAELAARVARRLVVYQRRGGNEPQLSPWLAHRNHLHPAVHRAQDAIAQDPARSWSLAELAGRAHVSGRHLTRLFAEHAGISVVAYQQRLRIARARELLADRQLSVERVADLTGFASARDFRRVWQRYESVAPSAGRAAIAGGRKSAAQPGET</sequence>
<dbReference type="GO" id="GO:0003700">
    <property type="term" value="F:DNA-binding transcription factor activity"/>
    <property type="evidence" value="ECO:0007669"/>
    <property type="project" value="InterPro"/>
</dbReference>
<dbReference type="InterPro" id="IPR009057">
    <property type="entry name" value="Homeodomain-like_sf"/>
</dbReference>
<accession>A0A011P1D6</accession>
<dbReference type="Proteomes" id="UP000021816">
    <property type="component" value="Unassembled WGS sequence"/>
</dbReference>
<dbReference type="InterPro" id="IPR018060">
    <property type="entry name" value="HTH_AraC"/>
</dbReference>
<dbReference type="PROSITE" id="PS01124">
    <property type="entry name" value="HTH_ARAC_FAMILY_2"/>
    <property type="match status" value="1"/>
</dbReference>
<dbReference type="Gene3D" id="1.10.10.60">
    <property type="entry name" value="Homeodomain-like"/>
    <property type="match status" value="2"/>
</dbReference>
<dbReference type="SMART" id="SM00342">
    <property type="entry name" value="HTH_ARAC"/>
    <property type="match status" value="1"/>
</dbReference>
<dbReference type="AlphaFoldDB" id="A0A011P1D6"/>
<protein>
    <submittedName>
        <fullName evidence="4">Carnitine catabolism transcriptional activator</fullName>
    </submittedName>
</protein>
<evidence type="ECO:0000259" key="3">
    <source>
        <dbReference type="PROSITE" id="PS01124"/>
    </source>
</evidence>
<evidence type="ECO:0000313" key="4">
    <source>
        <dbReference type="EMBL" id="EXI81416.1"/>
    </source>
</evidence>
<dbReference type="InterPro" id="IPR002818">
    <property type="entry name" value="DJ-1/PfpI"/>
</dbReference>
<evidence type="ECO:0000256" key="1">
    <source>
        <dbReference type="ARBA" id="ARBA00023015"/>
    </source>
</evidence>
<dbReference type="InterPro" id="IPR052158">
    <property type="entry name" value="INH-QAR"/>
</dbReference>
<organism evidence="4 5">
    <name type="scientific">Candidatus Accumulibacter appositus</name>
    <dbReference type="NCBI Taxonomy" id="1454003"/>
    <lineage>
        <taxon>Bacteria</taxon>
        <taxon>Pseudomonadati</taxon>
        <taxon>Pseudomonadota</taxon>
        <taxon>Betaproteobacteria</taxon>
        <taxon>Candidatus Accumulibacter</taxon>
    </lineage>
</organism>
<dbReference type="PANTHER" id="PTHR43130:SF3">
    <property type="entry name" value="HTH-TYPE TRANSCRIPTIONAL REGULATOR RV1931C"/>
    <property type="match status" value="1"/>
</dbReference>
<keyword evidence="2" id="KW-0804">Transcription</keyword>
<dbReference type="InterPro" id="IPR029062">
    <property type="entry name" value="Class_I_gatase-like"/>
</dbReference>
<dbReference type="GO" id="GO:0043565">
    <property type="term" value="F:sequence-specific DNA binding"/>
    <property type="evidence" value="ECO:0007669"/>
    <property type="project" value="InterPro"/>
</dbReference>
<dbReference type="PATRIC" id="fig|1454003.3.peg.1183"/>
<reference evidence="4 5" key="1">
    <citation type="submission" date="2014-02" db="EMBL/GenBank/DDBJ databases">
        <title>Expanding our view of genomic diversity in Candidatus Accumulibacter clades.</title>
        <authorList>
            <person name="Skennerton C.T."/>
            <person name="Barr J.J."/>
            <person name="Slater F.R."/>
            <person name="Bond P.L."/>
            <person name="Tyson G.W."/>
        </authorList>
    </citation>
    <scope>NUCLEOTIDE SEQUENCE [LARGE SCALE GENOMIC DNA]</scope>
    <source>
        <strain evidence="5">BA-92</strain>
    </source>
</reference>
<gene>
    <name evidence="4" type="primary">cdhR</name>
    <name evidence="4" type="ORF">AW10_01148</name>
</gene>
<dbReference type="Gene3D" id="3.40.50.880">
    <property type="match status" value="1"/>
</dbReference>
<proteinExistence type="predicted"/>
<dbReference type="STRING" id="1454003.AW10_01148"/>
<name>A0A011P1D6_9PROT</name>
<evidence type="ECO:0000313" key="5">
    <source>
        <dbReference type="Proteomes" id="UP000021816"/>
    </source>
</evidence>
<dbReference type="Pfam" id="PF12833">
    <property type="entry name" value="HTH_18"/>
    <property type="match status" value="1"/>
</dbReference>
<dbReference type="EMBL" id="JEMX01000022">
    <property type="protein sequence ID" value="EXI81416.1"/>
    <property type="molecule type" value="Genomic_DNA"/>
</dbReference>
<dbReference type="Pfam" id="PF01965">
    <property type="entry name" value="DJ-1_PfpI"/>
    <property type="match status" value="1"/>
</dbReference>
<dbReference type="SUPFAM" id="SSF46689">
    <property type="entry name" value="Homeodomain-like"/>
    <property type="match status" value="2"/>
</dbReference>
<keyword evidence="1" id="KW-0805">Transcription regulation</keyword>
<feature type="domain" description="HTH araC/xylS-type" evidence="3">
    <location>
        <begin position="226"/>
        <end position="324"/>
    </location>
</feature>
<comment type="caution">
    <text evidence="4">The sequence shown here is derived from an EMBL/GenBank/DDBJ whole genome shotgun (WGS) entry which is preliminary data.</text>
</comment>
<dbReference type="SUPFAM" id="SSF52317">
    <property type="entry name" value="Class I glutamine amidotransferase-like"/>
    <property type="match status" value="1"/>
</dbReference>